<sequence>MLSIKRPTPTTVLYTVSTRSPATTLAAHASNYIFVLLRILIGCFVATLLLLELQEYSLTHSLVNSDFVVKFHHAVLISSPGQLAALAVSNTPRLWRYTVSAIATWLIFRKGYIEESLLVIRGLGMQTSTTSPSYLWTSNTRFIPTSSVQDIFIHEAFKGFEVKFYLCIVVEGEEDVVVVFPSILPRREILEDVWRGTRACLYEPKT</sequence>
<keyword evidence="2" id="KW-1185">Reference proteome</keyword>
<accession>A0ACC3MWR2</accession>
<gene>
    <name evidence="1" type="ORF">LTR37_013569</name>
</gene>
<protein>
    <submittedName>
        <fullName evidence="1">Uncharacterized protein</fullName>
    </submittedName>
</protein>
<evidence type="ECO:0000313" key="2">
    <source>
        <dbReference type="Proteomes" id="UP001281147"/>
    </source>
</evidence>
<comment type="caution">
    <text evidence="1">The sequence shown here is derived from an EMBL/GenBank/DDBJ whole genome shotgun (WGS) entry which is preliminary data.</text>
</comment>
<dbReference type="EMBL" id="JAUTXU010000134">
    <property type="protein sequence ID" value="KAK3704878.1"/>
    <property type="molecule type" value="Genomic_DNA"/>
</dbReference>
<dbReference type="Proteomes" id="UP001281147">
    <property type="component" value="Unassembled WGS sequence"/>
</dbReference>
<name>A0ACC3MWR2_9PEZI</name>
<evidence type="ECO:0000313" key="1">
    <source>
        <dbReference type="EMBL" id="KAK3704878.1"/>
    </source>
</evidence>
<proteinExistence type="predicted"/>
<reference evidence="1" key="1">
    <citation type="submission" date="2023-07" db="EMBL/GenBank/DDBJ databases">
        <title>Black Yeasts Isolated from many extreme environments.</title>
        <authorList>
            <person name="Coleine C."/>
            <person name="Stajich J.E."/>
            <person name="Selbmann L."/>
        </authorList>
    </citation>
    <scope>NUCLEOTIDE SEQUENCE</scope>
    <source>
        <strain evidence="1">CCFEE 5714</strain>
    </source>
</reference>
<organism evidence="1 2">
    <name type="scientific">Vermiconidia calcicola</name>
    <dbReference type="NCBI Taxonomy" id="1690605"/>
    <lineage>
        <taxon>Eukaryota</taxon>
        <taxon>Fungi</taxon>
        <taxon>Dikarya</taxon>
        <taxon>Ascomycota</taxon>
        <taxon>Pezizomycotina</taxon>
        <taxon>Dothideomycetes</taxon>
        <taxon>Dothideomycetidae</taxon>
        <taxon>Mycosphaerellales</taxon>
        <taxon>Extremaceae</taxon>
        <taxon>Vermiconidia</taxon>
    </lineage>
</organism>